<dbReference type="PANTHER" id="PTHR28674:SF1">
    <property type="entry name" value="NOP PROTEIN CHAPERONE 1"/>
    <property type="match status" value="1"/>
</dbReference>
<keyword evidence="1" id="KW-0347">Helicase</keyword>
<dbReference type="AlphaFoldDB" id="A0A5A7PLF5"/>
<dbReference type="GO" id="GO:0062064">
    <property type="term" value="F:box C/D methylation guide snoRNP complex binding"/>
    <property type="evidence" value="ECO:0007669"/>
    <property type="project" value="TreeGrafter"/>
</dbReference>
<sequence>MEEYSKDLLKLEAKTSAVSSTSCLESKLFVCKKDSSFSPSEAPLHKPTMFPVPKSQVLGKVQDFLSVLSESNKKLMHDAKDNPENYDIEMLNGKESEYIEMDLMLGVADLHTPEARNRKSDPRLSSSHKILILRGLHVVLIEPERVLKRMLNLDFVVNLKFHIQSDEQRVGRVKVCGISSSCPTEVEFCNFFC</sequence>
<gene>
    <name evidence="1" type="ORF">STAS_09699</name>
</gene>
<dbReference type="Proteomes" id="UP000325081">
    <property type="component" value="Unassembled WGS sequence"/>
</dbReference>
<proteinExistence type="predicted"/>
<reference evidence="2" key="1">
    <citation type="journal article" date="2019" name="Curr. Biol.">
        <title>Genome Sequence of Striga asiatica Provides Insight into the Evolution of Plant Parasitism.</title>
        <authorList>
            <person name="Yoshida S."/>
            <person name="Kim S."/>
            <person name="Wafula E.K."/>
            <person name="Tanskanen J."/>
            <person name="Kim Y.M."/>
            <person name="Honaas L."/>
            <person name="Yang Z."/>
            <person name="Spallek T."/>
            <person name="Conn C.E."/>
            <person name="Ichihashi Y."/>
            <person name="Cheong K."/>
            <person name="Cui S."/>
            <person name="Der J.P."/>
            <person name="Gundlach H."/>
            <person name="Jiao Y."/>
            <person name="Hori C."/>
            <person name="Ishida J.K."/>
            <person name="Kasahara H."/>
            <person name="Kiba T."/>
            <person name="Kim M.S."/>
            <person name="Koo N."/>
            <person name="Laohavisit A."/>
            <person name="Lee Y.H."/>
            <person name="Lumba S."/>
            <person name="McCourt P."/>
            <person name="Mortimer J.C."/>
            <person name="Mutuku J.M."/>
            <person name="Nomura T."/>
            <person name="Sasaki-Sekimoto Y."/>
            <person name="Seto Y."/>
            <person name="Wang Y."/>
            <person name="Wakatake T."/>
            <person name="Sakakibara H."/>
            <person name="Demura T."/>
            <person name="Yamaguchi S."/>
            <person name="Yoneyama K."/>
            <person name="Manabe R.I."/>
            <person name="Nelson D.C."/>
            <person name="Schulman A.H."/>
            <person name="Timko M.P."/>
            <person name="dePamphilis C.W."/>
            <person name="Choi D."/>
            <person name="Shirasu K."/>
        </authorList>
    </citation>
    <scope>NUCLEOTIDE SEQUENCE [LARGE SCALE GENOMIC DNA]</scope>
    <source>
        <strain evidence="2">cv. UVA1</strain>
    </source>
</reference>
<organism evidence="1 2">
    <name type="scientific">Striga asiatica</name>
    <name type="common">Asiatic witchweed</name>
    <name type="synonym">Buchnera asiatica</name>
    <dbReference type="NCBI Taxonomy" id="4170"/>
    <lineage>
        <taxon>Eukaryota</taxon>
        <taxon>Viridiplantae</taxon>
        <taxon>Streptophyta</taxon>
        <taxon>Embryophyta</taxon>
        <taxon>Tracheophyta</taxon>
        <taxon>Spermatophyta</taxon>
        <taxon>Magnoliopsida</taxon>
        <taxon>eudicotyledons</taxon>
        <taxon>Gunneridae</taxon>
        <taxon>Pentapetalae</taxon>
        <taxon>asterids</taxon>
        <taxon>lamiids</taxon>
        <taxon>Lamiales</taxon>
        <taxon>Orobanchaceae</taxon>
        <taxon>Buchnereae</taxon>
        <taxon>Striga</taxon>
    </lineage>
</organism>
<accession>A0A5A7PLF5</accession>
<evidence type="ECO:0000313" key="1">
    <source>
        <dbReference type="EMBL" id="GER33554.1"/>
    </source>
</evidence>
<dbReference type="InterPro" id="IPR027921">
    <property type="entry name" value="NOPCHAP1"/>
</dbReference>
<protein>
    <submittedName>
        <fullName evidence="1">ATP-dependent RNA helicase dbp9</fullName>
    </submittedName>
</protein>
<keyword evidence="1" id="KW-0547">Nucleotide-binding</keyword>
<dbReference type="OrthoDB" id="1112980at2759"/>
<name>A0A5A7PLF5_STRAF</name>
<dbReference type="EMBL" id="BKCP01004750">
    <property type="protein sequence ID" value="GER33554.1"/>
    <property type="molecule type" value="Genomic_DNA"/>
</dbReference>
<keyword evidence="2" id="KW-1185">Reference proteome</keyword>
<keyword evidence="1" id="KW-0067">ATP-binding</keyword>
<evidence type="ECO:0000313" key="2">
    <source>
        <dbReference type="Proteomes" id="UP000325081"/>
    </source>
</evidence>
<keyword evidence="1" id="KW-0378">Hydrolase</keyword>
<dbReference type="GO" id="GO:0000492">
    <property type="term" value="P:box C/D snoRNP assembly"/>
    <property type="evidence" value="ECO:0007669"/>
    <property type="project" value="InterPro"/>
</dbReference>
<dbReference type="Pfam" id="PF15370">
    <property type="entry name" value="NOPCHAP1"/>
    <property type="match status" value="1"/>
</dbReference>
<dbReference type="GO" id="GO:0004386">
    <property type="term" value="F:helicase activity"/>
    <property type="evidence" value="ECO:0007669"/>
    <property type="project" value="UniProtKB-KW"/>
</dbReference>
<comment type="caution">
    <text evidence="1">The sequence shown here is derived from an EMBL/GenBank/DDBJ whole genome shotgun (WGS) entry which is preliminary data.</text>
</comment>
<dbReference type="PANTHER" id="PTHR28674">
    <property type="entry name" value="SIMILAR TO DNA SEGMENT, CHR 10, WAYNE STATE UNIVERSITY 102,-EXPRESSED"/>
    <property type="match status" value="1"/>
</dbReference>